<feature type="compositionally biased region" description="Low complexity" evidence="1">
    <location>
        <begin position="157"/>
        <end position="170"/>
    </location>
</feature>
<feature type="compositionally biased region" description="Basic residues" evidence="1">
    <location>
        <begin position="52"/>
        <end position="73"/>
    </location>
</feature>
<feature type="compositionally biased region" description="Basic and acidic residues" evidence="1">
    <location>
        <begin position="40"/>
        <end position="51"/>
    </location>
</feature>
<organism evidence="2">
    <name type="scientific">Culex pipiens</name>
    <name type="common">House mosquito</name>
    <dbReference type="NCBI Taxonomy" id="7175"/>
    <lineage>
        <taxon>Eukaryota</taxon>
        <taxon>Metazoa</taxon>
        <taxon>Ecdysozoa</taxon>
        <taxon>Arthropoda</taxon>
        <taxon>Hexapoda</taxon>
        <taxon>Insecta</taxon>
        <taxon>Pterygota</taxon>
        <taxon>Neoptera</taxon>
        <taxon>Endopterygota</taxon>
        <taxon>Diptera</taxon>
        <taxon>Nematocera</taxon>
        <taxon>Culicoidea</taxon>
        <taxon>Culicidae</taxon>
        <taxon>Culicinae</taxon>
        <taxon>Culicini</taxon>
        <taxon>Culex</taxon>
        <taxon>Culex</taxon>
    </lineage>
</organism>
<feature type="region of interest" description="Disordered" evidence="1">
    <location>
        <begin position="143"/>
        <end position="180"/>
    </location>
</feature>
<feature type="compositionally biased region" description="Polar residues" evidence="1">
    <location>
        <begin position="143"/>
        <end position="155"/>
    </location>
</feature>
<dbReference type="AlphaFoldDB" id="A0A8D8CXX1"/>
<sequence length="491" mass="52919">MFESLKRFVVNIIQADSNAPRGPEDVDEPPVYEAPPDYDEIIKVGMDEDMQRKRRRHSSSASGRRSRMRRSRRPSNVSESNNPILEVRLPPEFEGDGPSTSGMLQVPYASHDHDEDNDDLRDTPWMRTEPDFFMSSRIIEAPTSASTSQSHSIGCQTAASGTGTSGGANSSPPPTYDDSQYFSTSALAVPISSGSTSASDNISRGFTEEPPNITLSLAETPPQVTITAMAGASAVRPSHIWSPTSRSQRPWLAFSSGDELRQVASVTSSASIPAVHTFSPNYDRSQIFDSIDLSQINEIDAYLLAYGSGSEMRSPDDAGSGFDLHSTATGLSHLPSTSSLARNSIAGSSLGSNSRSIASASYDHVVRNCPRCREPLRYHSQCPNCQPGRTNTIPANMCSACGGKISLEENLDRSQAVGEGQLATAVKLCNCFPKFPSTTNIVRSGSANVIPPRPFSVDRAEARRSVANLTSNFEAFFNSHIGISNAADARR</sequence>
<protein>
    <submittedName>
        <fullName evidence="2">(northern house mosquito) hypothetical protein</fullName>
    </submittedName>
</protein>
<name>A0A8D8CXX1_CULPI</name>
<proteinExistence type="predicted"/>
<accession>A0A8D8CXX1</accession>
<feature type="compositionally biased region" description="Basic and acidic residues" evidence="1">
    <location>
        <begin position="110"/>
        <end position="123"/>
    </location>
</feature>
<evidence type="ECO:0000313" key="2">
    <source>
        <dbReference type="EMBL" id="CAG6499225.1"/>
    </source>
</evidence>
<feature type="region of interest" description="Disordered" evidence="1">
    <location>
        <begin position="16"/>
        <end position="123"/>
    </location>
</feature>
<dbReference type="EMBL" id="HBUE01137209">
    <property type="protein sequence ID" value="CAG6499225.1"/>
    <property type="molecule type" value="Transcribed_RNA"/>
</dbReference>
<evidence type="ECO:0000256" key="1">
    <source>
        <dbReference type="SAM" id="MobiDB-lite"/>
    </source>
</evidence>
<reference evidence="2" key="1">
    <citation type="submission" date="2021-05" db="EMBL/GenBank/DDBJ databases">
        <authorList>
            <person name="Alioto T."/>
            <person name="Alioto T."/>
            <person name="Gomez Garrido J."/>
        </authorList>
    </citation>
    <scope>NUCLEOTIDE SEQUENCE</scope>
</reference>